<protein>
    <submittedName>
        <fullName evidence="1">Thioredoxin-fold protein, DsbA family,FrnE-like subfamily</fullName>
    </submittedName>
</protein>
<dbReference type="AlphaFoldDB" id="F9UNB5"/>
<dbReference type="eggNOG" id="COG2761">
    <property type="taxonomic scope" value="Bacteria"/>
</dbReference>
<dbReference type="OrthoDB" id="9799122at2"/>
<keyword evidence="2" id="KW-1185">Reference proteome</keyword>
<gene>
    <name evidence="1" type="ordered locus">lp_1351</name>
</gene>
<reference key="2">
    <citation type="submission" date="2011-06" db="EMBL/GenBank/DDBJ databases">
        <title>Complete resequencing and reannotation of the Lactobacillus plantarum WCFS1 genome.</title>
        <authorList>
            <person name="Siezen R.J."/>
            <person name="Francke C."/>
            <person name="Renckens B."/>
            <person name="Boekhorst J."/>
            <person name="Wels M."/>
            <person name="Kleerebezem M."/>
            <person name="van Hijum S.A.F.T."/>
        </authorList>
    </citation>
    <scope>NUCLEOTIDE SEQUENCE</scope>
    <source>
        <strain>WCFS1</strain>
    </source>
</reference>
<reference evidence="1 2" key="3">
    <citation type="journal article" date="2012" name="J. Bacteriol.">
        <title>Complete resequencing and reannotation of the Lactobacillus plantarum WCFS1 genome.</title>
        <authorList>
            <person name="Siezen R.J."/>
            <person name="Francke C."/>
            <person name="Renckens B."/>
            <person name="Boekhorst J."/>
            <person name="Wels M."/>
            <person name="Kleerebezem M."/>
            <person name="van Hijum S.A.F.T."/>
        </authorList>
    </citation>
    <scope>NUCLEOTIDE SEQUENCE [LARGE SCALE GENOMIC DNA]</scope>
    <source>
        <strain evidence="2">ATCC BAA-793 / NCIMB 8826 / WCFS1</strain>
    </source>
</reference>
<dbReference type="EMBL" id="AL935263">
    <property type="protein sequence ID" value="CCC78704.1"/>
    <property type="molecule type" value="Genomic_DNA"/>
</dbReference>
<dbReference type="Gene3D" id="3.40.30.10">
    <property type="entry name" value="Glutaredoxin"/>
    <property type="match status" value="1"/>
</dbReference>
<proteinExistence type="predicted"/>
<dbReference type="CDD" id="cd03025">
    <property type="entry name" value="DsbA_FrnE_like"/>
    <property type="match status" value="1"/>
</dbReference>
<evidence type="ECO:0000313" key="2">
    <source>
        <dbReference type="Proteomes" id="UP000000432"/>
    </source>
</evidence>
<sequence>MTQLKIMTVADPMMGLLWETWPTHRKLETHFNYQIDFTTLMGQLVPDVYALVDQATLSQYGKKVALNQYWVKLMQIYLQEASLAGMPIQMGQGERFFDADHTSSTPLSKGLRVISKQNSRLEDQVLYELQYDTVIRNRQTNDVNYLKRLAKKFGFSETQFMTTYQSSELAANLDEERQVVSRLKINQLPAYVVTYNEQSYVIKGVLKYKEWLDIIQQITNGVVKPIKVNFNSTAVAELMARHPHISSLEIKEAFDVADEAVVIKKMSTCNLSKTKVKQTIFYQ</sequence>
<dbReference type="HOGENOM" id="CLU_069785_1_0_9"/>
<dbReference type="KEGG" id="lpl:lp_1351"/>
<name>F9UNB5_LACPL</name>
<dbReference type="EnsemblBacteria" id="CCC78704">
    <property type="protein sequence ID" value="CCC78704"/>
    <property type="gene ID" value="lp_1351"/>
</dbReference>
<accession>F9UNB5</accession>
<dbReference type="PATRIC" id="fig|220668.9.peg.1136"/>
<evidence type="ECO:0000313" key="1">
    <source>
        <dbReference type="EMBL" id="CCC78704.1"/>
    </source>
</evidence>
<dbReference type="SUPFAM" id="SSF52833">
    <property type="entry name" value="Thioredoxin-like"/>
    <property type="match status" value="1"/>
</dbReference>
<dbReference type="Proteomes" id="UP000000432">
    <property type="component" value="Chromosome"/>
</dbReference>
<dbReference type="RefSeq" id="WP_011101367.1">
    <property type="nucleotide sequence ID" value="NC_004567.2"/>
</dbReference>
<dbReference type="DNASU" id="1062665"/>
<dbReference type="InterPro" id="IPR036249">
    <property type="entry name" value="Thioredoxin-like_sf"/>
</dbReference>
<organism evidence="1 2">
    <name type="scientific">Lactiplantibacillus plantarum (strain ATCC BAA-793 / NCIMB 8826 / WCFS1)</name>
    <name type="common">Lactobacillus plantarum</name>
    <dbReference type="NCBI Taxonomy" id="220668"/>
    <lineage>
        <taxon>Bacteria</taxon>
        <taxon>Bacillati</taxon>
        <taxon>Bacillota</taxon>
        <taxon>Bacilli</taxon>
        <taxon>Lactobacillales</taxon>
        <taxon>Lactobacillaceae</taxon>
        <taxon>Lactiplantibacillus</taxon>
    </lineage>
</organism>
<dbReference type="STRING" id="220668.lp_1351"/>
<reference evidence="1 2" key="1">
    <citation type="journal article" date="2003" name="Proc. Natl. Acad. Sci. U.S.A.">
        <title>Complete genome sequence of Lactobacillus plantarum WCFS1.</title>
        <authorList>
            <person name="Kleerebezem M."/>
            <person name="Boekhorst J."/>
            <person name="van Kranenburg R."/>
            <person name="Molenaar D."/>
            <person name="Kuipers O.P."/>
            <person name="Leer R."/>
            <person name="Tarchini R."/>
            <person name="Peters S.A."/>
            <person name="Sandbrink H.M."/>
            <person name="Fiers M.W."/>
            <person name="Stiekema W."/>
            <person name="Lankhorst R.M."/>
            <person name="Bron P.A."/>
            <person name="Hoffer S.M."/>
            <person name="Groot M.N."/>
            <person name="Kerkhoven R."/>
            <person name="de Vries M."/>
            <person name="Ursing B."/>
            <person name="de Vos W.M."/>
            <person name="Siezen R.J."/>
        </authorList>
    </citation>
    <scope>NUCLEOTIDE SEQUENCE [LARGE SCALE GENOMIC DNA]</scope>
    <source>
        <strain evidence="2">ATCC BAA-793 / NCIMB 8826 / WCFS1</strain>
    </source>
</reference>